<keyword evidence="4" id="KW-0175">Coiled coil</keyword>
<evidence type="ECO:0000313" key="7">
    <source>
        <dbReference type="Proteomes" id="UP001232992"/>
    </source>
</evidence>
<evidence type="ECO:0000256" key="2">
    <source>
        <dbReference type="ARBA" id="ARBA00022737"/>
    </source>
</evidence>
<dbReference type="PROSITE" id="PS50294">
    <property type="entry name" value="WD_REPEATS_REGION"/>
    <property type="match status" value="2"/>
</dbReference>
<dbReference type="PANTHER" id="PTHR19848:SF8">
    <property type="entry name" value="F-BOX AND WD REPEAT DOMAIN CONTAINING 7"/>
    <property type="match status" value="1"/>
</dbReference>
<dbReference type="InterPro" id="IPR015943">
    <property type="entry name" value="WD40/YVTN_repeat-like_dom_sf"/>
</dbReference>
<evidence type="ECO:0000256" key="1">
    <source>
        <dbReference type="ARBA" id="ARBA00022574"/>
    </source>
</evidence>
<evidence type="ECO:0000256" key="5">
    <source>
        <dbReference type="SAM" id="MobiDB-lite"/>
    </source>
</evidence>
<dbReference type="InterPro" id="IPR020472">
    <property type="entry name" value="WD40_PAC1"/>
</dbReference>
<dbReference type="CDD" id="cd00200">
    <property type="entry name" value="WD40"/>
    <property type="match status" value="1"/>
</dbReference>
<evidence type="ECO:0000256" key="3">
    <source>
        <dbReference type="PROSITE-ProRule" id="PRU00221"/>
    </source>
</evidence>
<name>A0ABT7BXW4_9CYAN</name>
<feature type="region of interest" description="Disordered" evidence="5">
    <location>
        <begin position="251"/>
        <end position="292"/>
    </location>
</feature>
<feature type="coiled-coil region" evidence="4">
    <location>
        <begin position="158"/>
        <end position="214"/>
    </location>
</feature>
<evidence type="ECO:0000256" key="4">
    <source>
        <dbReference type="SAM" id="Coils"/>
    </source>
</evidence>
<feature type="repeat" description="WD" evidence="3">
    <location>
        <begin position="519"/>
        <end position="560"/>
    </location>
</feature>
<dbReference type="InterPro" id="IPR001680">
    <property type="entry name" value="WD40_rpt"/>
</dbReference>
<gene>
    <name evidence="6" type="ORF">PMH09_12620</name>
</gene>
<dbReference type="SUPFAM" id="SSF50998">
    <property type="entry name" value="Quinoprotein alcohol dehydrogenase-like"/>
    <property type="match status" value="1"/>
</dbReference>
<keyword evidence="7" id="KW-1185">Reference proteome</keyword>
<accession>A0ABT7BXW4</accession>
<keyword evidence="1 3" id="KW-0853">WD repeat</keyword>
<dbReference type="Pfam" id="PF00400">
    <property type="entry name" value="WD40"/>
    <property type="match status" value="4"/>
</dbReference>
<keyword evidence="2" id="KW-0677">Repeat</keyword>
<feature type="compositionally biased region" description="Pro residues" evidence="5">
    <location>
        <begin position="277"/>
        <end position="289"/>
    </location>
</feature>
<protein>
    <recommendedName>
        <fullName evidence="8">WD40 repeat domain-containing protein</fullName>
    </recommendedName>
</protein>
<evidence type="ECO:0008006" key="8">
    <source>
        <dbReference type="Google" id="ProtNLM"/>
    </source>
</evidence>
<sequence>MEAELAELRNQSNYVLESLAQILQRLDNLPSEDRLVALETRLSQISAEVSGLKLDVETDLAQLQGQYGRLRESLDGHFAQVQGDLETWKNAIAGKIEHLETDTLQKVSTQLETLETTVENLGMQSSQLLDAVTTITEPLQNLPETPAPSVEEQVLQPLLQLQTKLDRLAKEISDLQGRATQPDPAPQDNLQQTLLQIQVQLQEQERQLTNLQSLLTDRISEEESDRPSDLPSFGDRAQEWASRLKQGFEGLQSQMEFEPDLSQKDEWGDEDEWDTPSPAPTPQPTPAPVPVKSKTGWKCVRSLNYASSAVTCLAVSSDGKTLVTGGYEQMHVVDLNSYEVKAIDLDAEGLSVTSVALSRDGKTLAAATGEIEIWNVTTGRLLQVLECEDWTTVAAISSDGKTLVSGGSEPLEEKSSLRFWDFATGELIRTNYYVDYEIDSLGFNADGSMLAIAGRNPERYRGLIQVWQVGASSPQISLEVPMGLYSVALTPDGQMLAGGCGDRTIKLWNCSTRGLVRTFSGHEGIVYSVALNPDGKVLASGSHDQTVKLWNIETGEEVDTLLGHQGPVNAVMFGRDGKTLISASGDLTVKIWQKT</sequence>
<dbReference type="InterPro" id="IPR011047">
    <property type="entry name" value="Quinoprotein_ADH-like_sf"/>
</dbReference>
<dbReference type="SMART" id="SM00320">
    <property type="entry name" value="WD40"/>
    <property type="match status" value="7"/>
</dbReference>
<feature type="repeat" description="WD" evidence="3">
    <location>
        <begin position="561"/>
        <end position="595"/>
    </location>
</feature>
<dbReference type="Proteomes" id="UP001232992">
    <property type="component" value="Unassembled WGS sequence"/>
</dbReference>
<dbReference type="RefSeq" id="WP_283758682.1">
    <property type="nucleotide sequence ID" value="NZ_JAQOSQ010000011.1"/>
</dbReference>
<dbReference type="PROSITE" id="PS00678">
    <property type="entry name" value="WD_REPEATS_1"/>
    <property type="match status" value="1"/>
</dbReference>
<dbReference type="InterPro" id="IPR019775">
    <property type="entry name" value="WD40_repeat_CS"/>
</dbReference>
<dbReference type="Gene3D" id="2.130.10.10">
    <property type="entry name" value="YVTN repeat-like/Quinoprotein amine dehydrogenase"/>
    <property type="match status" value="2"/>
</dbReference>
<dbReference type="PROSITE" id="PS50082">
    <property type="entry name" value="WD_REPEATS_2"/>
    <property type="match status" value="3"/>
</dbReference>
<organism evidence="6 7">
    <name type="scientific">Roseofilum casamattae BLCC-M143</name>
    <dbReference type="NCBI Taxonomy" id="3022442"/>
    <lineage>
        <taxon>Bacteria</taxon>
        <taxon>Bacillati</taxon>
        <taxon>Cyanobacteriota</taxon>
        <taxon>Cyanophyceae</taxon>
        <taxon>Desertifilales</taxon>
        <taxon>Desertifilaceae</taxon>
        <taxon>Roseofilum</taxon>
        <taxon>Roseofilum casamattae</taxon>
    </lineage>
</organism>
<comment type="caution">
    <text evidence="6">The sequence shown here is derived from an EMBL/GenBank/DDBJ whole genome shotgun (WGS) entry which is preliminary data.</text>
</comment>
<dbReference type="PRINTS" id="PR00320">
    <property type="entry name" value="GPROTEINBRPT"/>
</dbReference>
<reference evidence="6 7" key="1">
    <citation type="submission" date="2023-01" db="EMBL/GenBank/DDBJ databases">
        <title>Novel diversity within Roseofilum (Cyanobacteria; Desertifilaceae) from marine benthic mats with descriptions of four novel species.</title>
        <authorList>
            <person name="Wang Y."/>
            <person name="Berthold D.E."/>
            <person name="Hu J."/>
            <person name="Lefler F.W."/>
            <person name="Laughinghouse H.D. IV."/>
        </authorList>
    </citation>
    <scope>NUCLEOTIDE SEQUENCE [LARGE SCALE GENOMIC DNA]</scope>
    <source>
        <strain evidence="6 7">BLCC-M143</strain>
    </source>
</reference>
<dbReference type="EMBL" id="JAQOSQ010000011">
    <property type="protein sequence ID" value="MDJ1184031.1"/>
    <property type="molecule type" value="Genomic_DNA"/>
</dbReference>
<dbReference type="PANTHER" id="PTHR19848">
    <property type="entry name" value="WD40 REPEAT PROTEIN"/>
    <property type="match status" value="1"/>
</dbReference>
<feature type="repeat" description="WD" evidence="3">
    <location>
        <begin position="484"/>
        <end position="518"/>
    </location>
</feature>
<evidence type="ECO:0000313" key="6">
    <source>
        <dbReference type="EMBL" id="MDJ1184031.1"/>
    </source>
</evidence>
<proteinExistence type="predicted"/>